<sequence>MWLKLLRMEPGLSLGVVIMLSDYYVKLSLRNRHHHQILNMICSSNPKLKAICHLLYQTTIYSLWRERNSRIHSGTPKPSRVIKKDITTLLRAKLAGLDQAATRSTSSRSAGSNNGQGSFLYNWFMFIQI</sequence>
<name>A0ABQ8EEF2_BRANA</name>
<evidence type="ECO:0000313" key="2">
    <source>
        <dbReference type="Proteomes" id="UP000824890"/>
    </source>
</evidence>
<proteinExistence type="predicted"/>
<comment type="caution">
    <text evidence="1">The sequence shown here is derived from an EMBL/GenBank/DDBJ whole genome shotgun (WGS) entry which is preliminary data.</text>
</comment>
<organism evidence="1 2">
    <name type="scientific">Brassica napus</name>
    <name type="common">Rape</name>
    <dbReference type="NCBI Taxonomy" id="3708"/>
    <lineage>
        <taxon>Eukaryota</taxon>
        <taxon>Viridiplantae</taxon>
        <taxon>Streptophyta</taxon>
        <taxon>Embryophyta</taxon>
        <taxon>Tracheophyta</taxon>
        <taxon>Spermatophyta</taxon>
        <taxon>Magnoliopsida</taxon>
        <taxon>eudicotyledons</taxon>
        <taxon>Gunneridae</taxon>
        <taxon>Pentapetalae</taxon>
        <taxon>rosids</taxon>
        <taxon>malvids</taxon>
        <taxon>Brassicales</taxon>
        <taxon>Brassicaceae</taxon>
        <taxon>Brassiceae</taxon>
        <taxon>Brassica</taxon>
    </lineage>
</organism>
<evidence type="ECO:0000313" key="1">
    <source>
        <dbReference type="EMBL" id="KAH0940064.1"/>
    </source>
</evidence>
<reference evidence="1 2" key="1">
    <citation type="submission" date="2021-05" db="EMBL/GenBank/DDBJ databases">
        <title>Genome Assembly of Synthetic Allotetraploid Brassica napus Reveals Homoeologous Exchanges between Subgenomes.</title>
        <authorList>
            <person name="Davis J.T."/>
        </authorList>
    </citation>
    <scope>NUCLEOTIDE SEQUENCE [LARGE SCALE GENOMIC DNA]</scope>
    <source>
        <strain evidence="2">cv. Da-Ae</strain>
        <tissue evidence="1">Seedling</tissue>
    </source>
</reference>
<accession>A0ABQ8EEF2</accession>
<keyword evidence="2" id="KW-1185">Reference proteome</keyword>
<dbReference type="EMBL" id="JAGKQM010000002">
    <property type="protein sequence ID" value="KAH0940064.1"/>
    <property type="molecule type" value="Genomic_DNA"/>
</dbReference>
<gene>
    <name evidence="1" type="ORF">HID58_007525</name>
</gene>
<protein>
    <submittedName>
        <fullName evidence="1">Uncharacterized protein</fullName>
    </submittedName>
</protein>
<dbReference type="Proteomes" id="UP000824890">
    <property type="component" value="Unassembled WGS sequence"/>
</dbReference>